<proteinExistence type="predicted"/>
<evidence type="ECO:0000313" key="2">
    <source>
        <dbReference type="Proteomes" id="UP000003781"/>
    </source>
</evidence>
<sequence>MASKSFNLVSNSCNNSVIAGMT</sequence>
<comment type="caution">
    <text evidence="1">The sequence shown here is derived from an EMBL/GenBank/DDBJ whole genome shotgun (WGS) entry which is preliminary data.</text>
</comment>
<name>A3IJ37_9CHRO</name>
<reference evidence="1 2" key="1">
    <citation type="submission" date="2007-03" db="EMBL/GenBank/DDBJ databases">
        <authorList>
            <person name="Stal L."/>
            <person name="Ferriera S."/>
            <person name="Johnson J."/>
            <person name="Kravitz S."/>
            <person name="Beeson K."/>
            <person name="Sutton G."/>
            <person name="Rogers Y.-H."/>
            <person name="Friedman R."/>
            <person name="Frazier M."/>
            <person name="Venter J.C."/>
        </authorList>
    </citation>
    <scope>NUCLEOTIDE SEQUENCE [LARGE SCALE GENOMIC DNA]</scope>
    <source>
        <strain evidence="1 2">CCY0110</strain>
    </source>
</reference>
<accession>A3IJ37</accession>
<evidence type="ECO:0000313" key="1">
    <source>
        <dbReference type="EMBL" id="EAZ93819.1"/>
    </source>
</evidence>
<dbReference type="Proteomes" id="UP000003781">
    <property type="component" value="Unassembled WGS sequence"/>
</dbReference>
<gene>
    <name evidence="1" type="ORF">CY0110_18527</name>
</gene>
<protein>
    <submittedName>
        <fullName evidence="1">Uncharacterized protein</fullName>
    </submittedName>
</protein>
<dbReference type="EMBL" id="AAXW01000002">
    <property type="protein sequence ID" value="EAZ93819.1"/>
    <property type="molecule type" value="Genomic_DNA"/>
</dbReference>
<dbReference type="AlphaFoldDB" id="A3IJ37"/>
<keyword evidence="2" id="KW-1185">Reference proteome</keyword>
<organism evidence="1 2">
    <name type="scientific">Crocosphaera chwakensis CCY0110</name>
    <dbReference type="NCBI Taxonomy" id="391612"/>
    <lineage>
        <taxon>Bacteria</taxon>
        <taxon>Bacillati</taxon>
        <taxon>Cyanobacteriota</taxon>
        <taxon>Cyanophyceae</taxon>
        <taxon>Oscillatoriophycideae</taxon>
        <taxon>Chroococcales</taxon>
        <taxon>Aphanothecaceae</taxon>
        <taxon>Crocosphaera</taxon>
        <taxon>Crocosphaera chwakensis</taxon>
    </lineage>
</organism>